<proteinExistence type="predicted"/>
<evidence type="ECO:0000313" key="4">
    <source>
        <dbReference type="EMBL" id="AEG01268.1"/>
    </source>
</evidence>
<dbReference type="InterPro" id="IPR006860">
    <property type="entry name" value="FecR"/>
</dbReference>
<dbReference type="KEGG" id="mmt:Metme_2888"/>
<dbReference type="AlphaFoldDB" id="G0A112"/>
<dbReference type="PANTHER" id="PTHR30273:SF2">
    <property type="entry name" value="PROTEIN FECR"/>
    <property type="match status" value="1"/>
</dbReference>
<feature type="domain" description="FecR protein" evidence="1">
    <location>
        <begin position="120"/>
        <end position="211"/>
    </location>
</feature>
<evidence type="ECO:0000259" key="3">
    <source>
        <dbReference type="Pfam" id="PF16344"/>
    </source>
</evidence>
<dbReference type="Proteomes" id="UP000008888">
    <property type="component" value="Chromosome"/>
</dbReference>
<dbReference type="Pfam" id="PF16220">
    <property type="entry name" value="DUF4880"/>
    <property type="match status" value="1"/>
</dbReference>
<reference key="2">
    <citation type="submission" date="2011-05" db="EMBL/GenBank/DDBJ databases">
        <title>Complete genome sequence of the aerobic marine methanotroph Methylomonas methanica MC09.</title>
        <authorList>
            <person name="Boden R."/>
            <person name="Cunliffe M."/>
            <person name="Scanlan J."/>
            <person name="Moussard H."/>
            <person name="Kits K.D."/>
            <person name="Klotz M."/>
            <person name="Jetten M."/>
            <person name="Vuilleumier S."/>
            <person name="Han J."/>
            <person name="Peters L."/>
            <person name="Mikhailova N."/>
            <person name="Teshima H."/>
            <person name="Tapia R."/>
            <person name="Kyrpides N."/>
            <person name="Ivanova N."/>
            <person name="Pagani I."/>
            <person name="Cheng J.-F."/>
            <person name="Goodwin L."/>
            <person name="Han C."/>
            <person name="Hauser L."/>
            <person name="Land M."/>
            <person name="Lapidus A."/>
            <person name="Lucas S."/>
            <person name="Pitluck S."/>
            <person name="Woyke T."/>
            <person name="Stein L.Y."/>
            <person name="Murrell C."/>
        </authorList>
    </citation>
    <scope>NUCLEOTIDE SEQUENCE</scope>
    <source>
        <strain>MC09</strain>
    </source>
</reference>
<evidence type="ECO:0000259" key="2">
    <source>
        <dbReference type="Pfam" id="PF16220"/>
    </source>
</evidence>
<dbReference type="Gene3D" id="2.60.120.1440">
    <property type="match status" value="1"/>
</dbReference>
<dbReference type="eggNOG" id="COG3712">
    <property type="taxonomic scope" value="Bacteria"/>
</dbReference>
<reference evidence="5" key="3">
    <citation type="submission" date="2011-05" db="EMBL/GenBank/DDBJ databases">
        <title>Complete sequence of Methylomonas methanica MC09.</title>
        <authorList>
            <consortium name="US DOE Joint Genome Institute"/>
            <person name="Lucas S."/>
            <person name="Han J."/>
            <person name="Lapidus A."/>
            <person name="Cheng J.-F."/>
            <person name="Goodwin L."/>
            <person name="Pitluck S."/>
            <person name="Peters L."/>
            <person name="Mikhailova N."/>
            <person name="Teshima H."/>
            <person name="Han C."/>
            <person name="Tapia R."/>
            <person name="Land M."/>
            <person name="Hauser L."/>
            <person name="Kyrpides N."/>
            <person name="Ivanova N."/>
            <person name="Pagani I."/>
            <person name="Stein L."/>
            <person name="Woyke T."/>
        </authorList>
    </citation>
    <scope>NUCLEOTIDE SEQUENCE [LARGE SCALE GENOMIC DNA]</scope>
    <source>
        <strain evidence="5">MC09</strain>
    </source>
</reference>
<dbReference type="InterPro" id="IPR032623">
    <property type="entry name" value="FecR_N"/>
</dbReference>
<dbReference type="Gene3D" id="3.55.50.30">
    <property type="match status" value="1"/>
</dbReference>
<dbReference type="HOGENOM" id="CLU_050192_0_1_6"/>
<dbReference type="InterPro" id="IPR032508">
    <property type="entry name" value="FecR_C"/>
</dbReference>
<evidence type="ECO:0000259" key="1">
    <source>
        <dbReference type="Pfam" id="PF04773"/>
    </source>
</evidence>
<dbReference type="RefSeq" id="WP_013819501.1">
    <property type="nucleotide sequence ID" value="NC_015572.1"/>
</dbReference>
<name>G0A112_METMM</name>
<dbReference type="GO" id="GO:0016989">
    <property type="term" value="F:sigma factor antagonist activity"/>
    <property type="evidence" value="ECO:0007669"/>
    <property type="project" value="TreeGrafter"/>
</dbReference>
<protein>
    <submittedName>
        <fullName evidence="4">Anti-FecI sigma factor, FecR</fullName>
    </submittedName>
</protein>
<gene>
    <name evidence="4" type="ordered locus">Metme_2888</name>
</gene>
<accession>G0A112</accession>
<dbReference type="Pfam" id="PF16344">
    <property type="entry name" value="FecR_C"/>
    <property type="match status" value="1"/>
</dbReference>
<sequence length="333" mass="37886">MTQFPAMPPGDPSEQAIYWLTLLTSGEADAKHRLAFQFWLEEQEAHRRAWQEAQTMWQDMAQLTEADFADLQIDERAAGNVATIRPAKRRHFNPNHWAMAACLLFSVLLWQTDWSGFFAEYTTSAGEQQSLRLADGSTVLLNTDSAVSVDYSDTGRRVTLHRGQAWFQVVADVGRPFEVVARHGVIRALGTAFDVAEQEERVVVTVYEHAVRVTLDNGETLASLPEGASVSYRQSLEPIREQVNVKETAAWHRRQLIFHNRPLREVVAELNRYRKGHIFIADAGLNELRLTGVFDTNEQHEALRMIQENLGLNAYSIADRWVLLRKAQDYPPT</sequence>
<feature type="domain" description="FecR N-terminal" evidence="2">
    <location>
        <begin position="14"/>
        <end position="55"/>
    </location>
</feature>
<dbReference type="InterPro" id="IPR012373">
    <property type="entry name" value="Ferrdict_sens_TM"/>
</dbReference>
<keyword evidence="5" id="KW-1185">Reference proteome</keyword>
<dbReference type="PANTHER" id="PTHR30273">
    <property type="entry name" value="PERIPLASMIC SIGNAL SENSOR AND SIGMA FACTOR ACTIVATOR FECR-RELATED"/>
    <property type="match status" value="1"/>
</dbReference>
<dbReference type="Pfam" id="PF04773">
    <property type="entry name" value="FecR"/>
    <property type="match status" value="1"/>
</dbReference>
<reference evidence="4 5" key="1">
    <citation type="journal article" date="2011" name="J. Bacteriol.">
        <title>Complete Genome Sequence of the Aerobic Marine Methanotroph Methylomonas methanica MC09.</title>
        <authorList>
            <person name="Boden R."/>
            <person name="Cunliffe M."/>
            <person name="Scanlan J."/>
            <person name="Moussard H."/>
            <person name="Kits K.D."/>
            <person name="Klotz M.G."/>
            <person name="Jetten M.S."/>
            <person name="Vuilleumier S."/>
            <person name="Han J."/>
            <person name="Peters L."/>
            <person name="Mikhailova N."/>
            <person name="Teshima H."/>
            <person name="Tapia R."/>
            <person name="Kyrpides N."/>
            <person name="Ivanova N."/>
            <person name="Pagani I."/>
            <person name="Cheng J.F."/>
            <person name="Goodwin L."/>
            <person name="Han C."/>
            <person name="Hauser L."/>
            <person name="Land M.L."/>
            <person name="Lapidus A."/>
            <person name="Lucas S."/>
            <person name="Pitluck S."/>
            <person name="Woyke T."/>
            <person name="Stein L."/>
            <person name="Murrell J.C."/>
        </authorList>
    </citation>
    <scope>NUCLEOTIDE SEQUENCE [LARGE SCALE GENOMIC DNA]</scope>
    <source>
        <strain evidence="4 5">MC09</strain>
    </source>
</reference>
<organism evidence="4 5">
    <name type="scientific">Methylomonas methanica (strain DSM 25384 / MC09)</name>
    <dbReference type="NCBI Taxonomy" id="857087"/>
    <lineage>
        <taxon>Bacteria</taxon>
        <taxon>Pseudomonadati</taxon>
        <taxon>Pseudomonadota</taxon>
        <taxon>Gammaproteobacteria</taxon>
        <taxon>Methylococcales</taxon>
        <taxon>Methylococcaceae</taxon>
        <taxon>Methylomonas</taxon>
    </lineage>
</organism>
<dbReference type="EMBL" id="CP002738">
    <property type="protein sequence ID" value="AEG01268.1"/>
    <property type="molecule type" value="Genomic_DNA"/>
</dbReference>
<dbReference type="OrthoDB" id="9771237at2"/>
<evidence type="ECO:0000313" key="5">
    <source>
        <dbReference type="Proteomes" id="UP000008888"/>
    </source>
</evidence>
<dbReference type="STRING" id="857087.Metme_2888"/>
<feature type="domain" description="Protein FecR C-terminal" evidence="3">
    <location>
        <begin position="256"/>
        <end position="320"/>
    </location>
</feature>
<dbReference type="PIRSF" id="PIRSF018266">
    <property type="entry name" value="FecR"/>
    <property type="match status" value="1"/>
</dbReference>